<evidence type="ECO:0000313" key="1">
    <source>
        <dbReference type="EMBL" id="KAG0444750.1"/>
    </source>
</evidence>
<dbReference type="EMBL" id="JABSTQ010001532">
    <property type="protein sequence ID" value="KAG0444750.1"/>
    <property type="molecule type" value="Genomic_DNA"/>
</dbReference>
<name>A0AC60R184_IXOPE</name>
<keyword evidence="2" id="KW-1185">Reference proteome</keyword>
<reference evidence="1 2" key="1">
    <citation type="journal article" date="2020" name="Cell">
        <title>Large-Scale Comparative Analyses of Tick Genomes Elucidate Their Genetic Diversity and Vector Capacities.</title>
        <authorList>
            <consortium name="Tick Genome and Microbiome Consortium (TIGMIC)"/>
            <person name="Jia N."/>
            <person name="Wang J."/>
            <person name="Shi W."/>
            <person name="Du L."/>
            <person name="Sun Y."/>
            <person name="Zhan W."/>
            <person name="Jiang J.F."/>
            <person name="Wang Q."/>
            <person name="Zhang B."/>
            <person name="Ji P."/>
            <person name="Bell-Sakyi L."/>
            <person name="Cui X.M."/>
            <person name="Yuan T.T."/>
            <person name="Jiang B.G."/>
            <person name="Yang W.F."/>
            <person name="Lam T.T."/>
            <person name="Chang Q.C."/>
            <person name="Ding S.J."/>
            <person name="Wang X.J."/>
            <person name="Zhu J.G."/>
            <person name="Ruan X.D."/>
            <person name="Zhao L."/>
            <person name="Wei J.T."/>
            <person name="Ye R.Z."/>
            <person name="Que T.C."/>
            <person name="Du C.H."/>
            <person name="Zhou Y.H."/>
            <person name="Cheng J.X."/>
            <person name="Dai P.F."/>
            <person name="Guo W.B."/>
            <person name="Han X.H."/>
            <person name="Huang E.J."/>
            <person name="Li L.F."/>
            <person name="Wei W."/>
            <person name="Gao Y.C."/>
            <person name="Liu J.Z."/>
            <person name="Shao H.Z."/>
            <person name="Wang X."/>
            <person name="Wang C.C."/>
            <person name="Yang T.C."/>
            <person name="Huo Q.B."/>
            <person name="Li W."/>
            <person name="Chen H.Y."/>
            <person name="Chen S.E."/>
            <person name="Zhou L.G."/>
            <person name="Ni X.B."/>
            <person name="Tian J.H."/>
            <person name="Sheng Y."/>
            <person name="Liu T."/>
            <person name="Pan Y.S."/>
            <person name="Xia L.Y."/>
            <person name="Li J."/>
            <person name="Zhao F."/>
            <person name="Cao W.C."/>
        </authorList>
    </citation>
    <scope>NUCLEOTIDE SEQUENCE [LARGE SCALE GENOMIC DNA]</scope>
    <source>
        <strain evidence="1">Iper-2018</strain>
    </source>
</reference>
<organism evidence="1 2">
    <name type="scientific">Ixodes persulcatus</name>
    <name type="common">Taiga tick</name>
    <dbReference type="NCBI Taxonomy" id="34615"/>
    <lineage>
        <taxon>Eukaryota</taxon>
        <taxon>Metazoa</taxon>
        <taxon>Ecdysozoa</taxon>
        <taxon>Arthropoda</taxon>
        <taxon>Chelicerata</taxon>
        <taxon>Arachnida</taxon>
        <taxon>Acari</taxon>
        <taxon>Parasitiformes</taxon>
        <taxon>Ixodida</taxon>
        <taxon>Ixodoidea</taxon>
        <taxon>Ixodidae</taxon>
        <taxon>Ixodinae</taxon>
        <taxon>Ixodes</taxon>
    </lineage>
</organism>
<comment type="caution">
    <text evidence="1">The sequence shown here is derived from an EMBL/GenBank/DDBJ whole genome shotgun (WGS) entry which is preliminary data.</text>
</comment>
<sequence>MTTLGTVGAPQDLPLPDDMDSQPIEAPTPAATASLTLHPNASPTAVAAAHAGISLPHASLSAASRQTAITTRNPFSILGDDDPTGEFPPLGRTYHIRYAADGTKLARSTHLGSSTVKFTATPACRPFHSNDASSALEDGWHTVSRRRKTAQSGMPHAVSPQSEFLHTVILRPTQPCRIMDAAFLTIDSAIATQTGLQSHPSLQLRYQVRYLDRSNQLAVDGTSSQVRDALLKITYIPIDKKQVPVQAYEAIRRGQTRGFIKNAGGMDSGQLLQHLHCRKCTILQAQPLGTSGSALITFEGTSLPFRVGLGLFTVRVYPFHRQTHVCDTCHCIGHRSTQCPNSDKARCATPVLVCPTQVPELRRNPSRHGRSCPKRKEIQRMMAQRDRGAPQRRPPPSSFPEEQPSPPPPVPPTPTLTLPVMPPVAPTVPIASSTTTKPKTDSRPILAAKPHVPALSAFVTHTQLPTSEPPRTSFAEAVKAVNTARVTPVPIPAVDDLTAMTQQTALLTKQTQAALQQLAAMQQSISTLVDTCTPDLIEKFHLHSPSDTPAAFAIQERNGPLPALPQYDGLAPDAETSASLPRIRAALYVHRSVPFTPLDTSQWCSIITSVTGCRLLLLPRRPVLLFSVYVTPDTSLNRRTRQPLNDAIQAGLDIIHDYIQSVGLAPAPDKTEFVVIHGGRRTPAKEAEKQCIQLTLAGTPISRRTSIRILGFHLDQDRRAATWFQRTISTSKQLNHLLYRVAHRSRGVHEHDLRIFARAFVVSRIMYDYPYYHLTRTQQLRLEIINRELQRIVTGLPRYTRIDALTSCSQMNSLDDLASTQIATQEIRLRATLAGRFTLRKLGYNIDHLLPLPTPPPPWELCPLTAPRPLPRNMGEKAQARRSDFARRHLHSLLVRSSSTLVFYADAAVDNNSTPIFSTAWCDVDGHRRGTQIHRAAISIRTAGHHPLIDWVPAHSGIPGNERAHRLARAKLLSARAGAPTFPTPPELTPGSFHDSHEARQEHASQRRHYLTTQANPLDFPSLSHLPLTRHETSLLQQARSGALLAPSLLAKMYPQVHINPQCTHCHIPASLPHLLWDCPLHSTAHVRALSTLSPPPSTLTEWLNPPSAPDPGRVLAAFQAILRYLE</sequence>
<gene>
    <name evidence="1" type="ORF">HPB47_013422</name>
</gene>
<accession>A0AC60R184</accession>
<proteinExistence type="predicted"/>
<dbReference type="Proteomes" id="UP000805193">
    <property type="component" value="Unassembled WGS sequence"/>
</dbReference>
<evidence type="ECO:0000313" key="2">
    <source>
        <dbReference type="Proteomes" id="UP000805193"/>
    </source>
</evidence>
<protein>
    <submittedName>
        <fullName evidence="1">Uncharacterized protein</fullName>
    </submittedName>
</protein>